<evidence type="ECO:0000313" key="2">
    <source>
        <dbReference type="Proteomes" id="UP000607653"/>
    </source>
</evidence>
<protein>
    <submittedName>
        <fullName evidence="1">Uncharacterized protein</fullName>
    </submittedName>
</protein>
<dbReference type="AlphaFoldDB" id="A0A822XHY3"/>
<dbReference type="EMBL" id="DUZY01000001">
    <property type="protein sequence ID" value="DAD19990.1"/>
    <property type="molecule type" value="Genomic_DNA"/>
</dbReference>
<dbReference type="Proteomes" id="UP000607653">
    <property type="component" value="Unassembled WGS sequence"/>
</dbReference>
<comment type="caution">
    <text evidence="1">The sequence shown here is derived from an EMBL/GenBank/DDBJ whole genome shotgun (WGS) entry which is preliminary data.</text>
</comment>
<evidence type="ECO:0000313" key="1">
    <source>
        <dbReference type="EMBL" id="DAD19990.1"/>
    </source>
</evidence>
<name>A0A822XHY3_NELNU</name>
<proteinExistence type="predicted"/>
<reference evidence="1 2" key="1">
    <citation type="journal article" date="2020" name="Mol. Biol. Evol.">
        <title>Distinct Expression and Methylation Patterns for Genes with Different Fates following a Single Whole-Genome Duplication in Flowering Plants.</title>
        <authorList>
            <person name="Shi T."/>
            <person name="Rahmani R.S."/>
            <person name="Gugger P.F."/>
            <person name="Wang M."/>
            <person name="Li H."/>
            <person name="Zhang Y."/>
            <person name="Li Z."/>
            <person name="Wang Q."/>
            <person name="Van de Peer Y."/>
            <person name="Marchal K."/>
            <person name="Chen J."/>
        </authorList>
    </citation>
    <scope>NUCLEOTIDE SEQUENCE [LARGE SCALE GENOMIC DNA]</scope>
    <source>
        <tissue evidence="1">Leaf</tissue>
    </source>
</reference>
<accession>A0A822XHY3</accession>
<organism evidence="1 2">
    <name type="scientific">Nelumbo nucifera</name>
    <name type="common">Sacred lotus</name>
    <dbReference type="NCBI Taxonomy" id="4432"/>
    <lineage>
        <taxon>Eukaryota</taxon>
        <taxon>Viridiplantae</taxon>
        <taxon>Streptophyta</taxon>
        <taxon>Embryophyta</taxon>
        <taxon>Tracheophyta</taxon>
        <taxon>Spermatophyta</taxon>
        <taxon>Magnoliopsida</taxon>
        <taxon>Proteales</taxon>
        <taxon>Nelumbonaceae</taxon>
        <taxon>Nelumbo</taxon>
    </lineage>
</organism>
<sequence length="45" mass="5299">MMVTGFRTHLIYEHFEEVSDAEVMVHEMEEETLLNQEGKADILMD</sequence>
<gene>
    <name evidence="1" type="ORF">HUJ06_021453</name>
</gene>
<keyword evidence="2" id="KW-1185">Reference proteome</keyword>